<comment type="caution">
    <text evidence="5">The sequence shown here is derived from an EMBL/GenBank/DDBJ whole genome shotgun (WGS) entry which is preliminary data.</text>
</comment>
<evidence type="ECO:0000313" key="6">
    <source>
        <dbReference type="Proteomes" id="UP001185863"/>
    </source>
</evidence>
<dbReference type="Proteomes" id="UP001185863">
    <property type="component" value="Unassembled WGS sequence"/>
</dbReference>
<reference evidence="5" key="1">
    <citation type="submission" date="2023-10" db="EMBL/GenBank/DDBJ databases">
        <title>Development of a sustainable strategy for remediation of hydrocarbon-contaminated territories based on the waste exchange concept.</title>
        <authorList>
            <person name="Krivoruchko A."/>
        </authorList>
    </citation>
    <scope>NUCLEOTIDE SEQUENCE</scope>
    <source>
        <strain evidence="5">IEGM 68</strain>
    </source>
</reference>
<dbReference type="PANTHER" id="PTHR42706:SF1">
    <property type="entry name" value="FORMYLTETRAHYDROFOLATE DEFORMYLASE 2, MITOCHONDRIAL"/>
    <property type="match status" value="1"/>
</dbReference>
<evidence type="ECO:0000259" key="4">
    <source>
        <dbReference type="Pfam" id="PF00551"/>
    </source>
</evidence>
<dbReference type="EMBL" id="JAWLUP010000031">
    <property type="protein sequence ID" value="MDV7265727.1"/>
    <property type="molecule type" value="Genomic_DNA"/>
</dbReference>
<accession>A0AAE4UZT3</accession>
<dbReference type="PANTHER" id="PTHR42706">
    <property type="entry name" value="FORMYLTETRAHYDROFOLATE DEFORMYLASE"/>
    <property type="match status" value="1"/>
</dbReference>
<name>A0AAE4UZT3_9NOCA</name>
<dbReference type="GO" id="GO:0006189">
    <property type="term" value="P:'de novo' IMP biosynthetic process"/>
    <property type="evidence" value="ECO:0007669"/>
    <property type="project" value="InterPro"/>
</dbReference>
<dbReference type="AlphaFoldDB" id="A0AAE4UZT3"/>
<organism evidence="5 6">
    <name type="scientific">Rhodococcus oxybenzonivorans</name>
    <dbReference type="NCBI Taxonomy" id="1990687"/>
    <lineage>
        <taxon>Bacteria</taxon>
        <taxon>Bacillati</taxon>
        <taxon>Actinomycetota</taxon>
        <taxon>Actinomycetes</taxon>
        <taxon>Mycobacteriales</taxon>
        <taxon>Nocardiaceae</taxon>
        <taxon>Rhodococcus</taxon>
    </lineage>
</organism>
<dbReference type="Gene3D" id="3.40.50.170">
    <property type="entry name" value="Formyl transferase, N-terminal domain"/>
    <property type="match status" value="1"/>
</dbReference>
<evidence type="ECO:0000256" key="3">
    <source>
        <dbReference type="SAM" id="MobiDB-lite"/>
    </source>
</evidence>
<keyword evidence="2" id="KW-0378">Hydrolase</keyword>
<evidence type="ECO:0000256" key="2">
    <source>
        <dbReference type="ARBA" id="ARBA00022801"/>
    </source>
</evidence>
<feature type="region of interest" description="Disordered" evidence="3">
    <location>
        <begin position="139"/>
        <end position="172"/>
    </location>
</feature>
<keyword evidence="1" id="KW-0554">One-carbon metabolism</keyword>
<sequence length="172" mass="18976">MDFAFHGTEPPRILVMVSKSGQCLNDLLFRWRAITLGGEIVAVVSNHEDLRPIAEAAGLPYIVIPITADTKMAAEDRLRDLVAEYDADLAVLARYMQVLSDGRGLCLEVERPHHFALPPNTLLGLEFLPPGLRTRSIARRWPRRSPSSTSSKTAHRDSPAAPEGQGFRFCSG</sequence>
<proteinExistence type="predicted"/>
<dbReference type="Pfam" id="PF00551">
    <property type="entry name" value="Formyl_trans_N"/>
    <property type="match status" value="1"/>
</dbReference>
<dbReference type="GO" id="GO:0008864">
    <property type="term" value="F:formyltetrahydrofolate deformylase activity"/>
    <property type="evidence" value="ECO:0007669"/>
    <property type="project" value="InterPro"/>
</dbReference>
<dbReference type="SUPFAM" id="SSF53328">
    <property type="entry name" value="Formyltransferase"/>
    <property type="match status" value="1"/>
</dbReference>
<protein>
    <submittedName>
        <fullName evidence="5">Formyltransferase family protein</fullName>
    </submittedName>
</protein>
<dbReference type="InterPro" id="IPR004810">
    <property type="entry name" value="PurU"/>
</dbReference>
<dbReference type="GO" id="GO:0006730">
    <property type="term" value="P:one-carbon metabolic process"/>
    <property type="evidence" value="ECO:0007669"/>
    <property type="project" value="UniProtKB-KW"/>
</dbReference>
<gene>
    <name evidence="5" type="ORF">R4315_14405</name>
</gene>
<dbReference type="RefSeq" id="WP_317743513.1">
    <property type="nucleotide sequence ID" value="NZ_JAWLUP010000031.1"/>
</dbReference>
<evidence type="ECO:0000313" key="5">
    <source>
        <dbReference type="EMBL" id="MDV7265727.1"/>
    </source>
</evidence>
<feature type="domain" description="Formyl transferase N-terminal" evidence="4">
    <location>
        <begin position="12"/>
        <end position="101"/>
    </location>
</feature>
<dbReference type="PRINTS" id="PR01575">
    <property type="entry name" value="FFH4HYDRLASE"/>
</dbReference>
<dbReference type="InterPro" id="IPR002376">
    <property type="entry name" value="Formyl_transf_N"/>
</dbReference>
<dbReference type="InterPro" id="IPR036477">
    <property type="entry name" value="Formyl_transf_N_sf"/>
</dbReference>
<evidence type="ECO:0000256" key="1">
    <source>
        <dbReference type="ARBA" id="ARBA00022563"/>
    </source>
</evidence>